<evidence type="ECO:0000313" key="2">
    <source>
        <dbReference type="Proteomes" id="UP000252669"/>
    </source>
</evidence>
<dbReference type="Proteomes" id="UP000252669">
    <property type="component" value="Unassembled WGS sequence"/>
</dbReference>
<comment type="caution">
    <text evidence="1">The sequence shown here is derived from an EMBL/GenBank/DDBJ whole genome shotgun (WGS) entry which is preliminary data.</text>
</comment>
<reference evidence="1 2" key="1">
    <citation type="submission" date="2017-10" db="EMBL/GenBank/DDBJ databases">
        <title>Genomics of the genus Arcobacter.</title>
        <authorList>
            <person name="Perez-Cataluna A."/>
            <person name="Figueras M.J."/>
        </authorList>
    </citation>
    <scope>NUCLEOTIDE SEQUENCE [LARGE SCALE GENOMIC DNA]</scope>
    <source>
        <strain evidence="1 2">CECT 9230</strain>
    </source>
</reference>
<gene>
    <name evidence="1" type="ORF">CRU91_08420</name>
</gene>
<dbReference type="EMBL" id="PDKB01000014">
    <property type="protein sequence ID" value="RBQ28530.1"/>
    <property type="molecule type" value="Genomic_DNA"/>
</dbReference>
<dbReference type="RefSeq" id="WP_113894786.1">
    <property type="nucleotide sequence ID" value="NZ_JANJGA010000014.1"/>
</dbReference>
<sequence length="209" mass="24362">MEINQTTNIYQTQSVKNLSTAYYKELEKIDYSNYSANDLLNISFEEAKTHQEEFDKRYKELSDNGDIKASQYSKFLHLKGALNYSENSSINKAYYETLQNTDPEKTGLLSFEFQMNLQEFSKNEDINASFMKNGRSSNGNYVINHKNELNNIDFVSFIDKAIANFEKALINSKSSNADKKVQEQYQNISDFYKNFQENFNKATKEPYYA</sequence>
<accession>A0A366MSE6</accession>
<evidence type="ECO:0000313" key="1">
    <source>
        <dbReference type="EMBL" id="RBQ28530.1"/>
    </source>
</evidence>
<keyword evidence="2" id="KW-1185">Reference proteome</keyword>
<protein>
    <submittedName>
        <fullName evidence="1">Uncharacterized protein</fullName>
    </submittedName>
</protein>
<organism evidence="1 2">
    <name type="scientific">Aliarcobacter vitoriensis</name>
    <dbReference type="NCBI Taxonomy" id="2011099"/>
    <lineage>
        <taxon>Bacteria</taxon>
        <taxon>Pseudomonadati</taxon>
        <taxon>Campylobacterota</taxon>
        <taxon>Epsilonproteobacteria</taxon>
        <taxon>Campylobacterales</taxon>
        <taxon>Arcobacteraceae</taxon>
        <taxon>Aliarcobacter</taxon>
    </lineage>
</organism>
<dbReference type="OrthoDB" id="5345447at2"/>
<proteinExistence type="predicted"/>
<name>A0A366MSE6_9BACT</name>
<dbReference type="AlphaFoldDB" id="A0A366MSE6"/>